<evidence type="ECO:0000313" key="2">
    <source>
        <dbReference type="EMBL" id="NVN52197.1"/>
    </source>
</evidence>
<dbReference type="AlphaFoldDB" id="A0A850PTK8"/>
<keyword evidence="3" id="KW-1185">Reference proteome</keyword>
<evidence type="ECO:0000313" key="3">
    <source>
        <dbReference type="Proteomes" id="UP000570517"/>
    </source>
</evidence>
<protein>
    <submittedName>
        <fullName evidence="2">Uncharacterized protein</fullName>
    </submittedName>
</protein>
<gene>
    <name evidence="2" type="ORF">HLY00_866</name>
</gene>
<reference evidence="2 3" key="1">
    <citation type="submission" date="2020-05" db="EMBL/GenBank/DDBJ databases">
        <title>Draft genome sequence of Mycobacterium hippocampi DL, isolated from European seabass, Dicentrarchus labrax, reared in fish farms.</title>
        <authorList>
            <person name="Stathopoulou P."/>
            <person name="Asimakis E."/>
            <person name="Tzokas K."/>
            <person name="Batargias C."/>
            <person name="Tsiamis G."/>
        </authorList>
    </citation>
    <scope>NUCLEOTIDE SEQUENCE [LARGE SCALE GENOMIC DNA]</scope>
    <source>
        <strain evidence="2 3">DL</strain>
    </source>
</reference>
<organism evidence="2 3">
    <name type="scientific">Mycolicibacterium hippocampi</name>
    <dbReference type="NCBI Taxonomy" id="659824"/>
    <lineage>
        <taxon>Bacteria</taxon>
        <taxon>Bacillati</taxon>
        <taxon>Actinomycetota</taxon>
        <taxon>Actinomycetes</taxon>
        <taxon>Mycobacteriales</taxon>
        <taxon>Mycobacteriaceae</taxon>
        <taxon>Mycolicibacterium</taxon>
    </lineage>
</organism>
<name>A0A850PTK8_9MYCO</name>
<dbReference type="Proteomes" id="UP000570517">
    <property type="component" value="Unassembled WGS sequence"/>
</dbReference>
<proteinExistence type="predicted"/>
<feature type="region of interest" description="Disordered" evidence="1">
    <location>
        <begin position="1"/>
        <end position="24"/>
    </location>
</feature>
<comment type="caution">
    <text evidence="2">The sequence shown here is derived from an EMBL/GenBank/DDBJ whole genome shotgun (WGS) entry which is preliminary data.</text>
</comment>
<dbReference type="EMBL" id="JABFYL010000041">
    <property type="protein sequence ID" value="NVN52197.1"/>
    <property type="molecule type" value="Genomic_DNA"/>
</dbReference>
<evidence type="ECO:0000256" key="1">
    <source>
        <dbReference type="SAM" id="MobiDB-lite"/>
    </source>
</evidence>
<accession>A0A850PTK8</accession>
<sequence length="54" mass="6079">MAATASRPSSPRLQSQRRGRAGVWSARCPAVILATTNRRRLVPARRQRHPDTTR</sequence>
<feature type="compositionally biased region" description="Low complexity" evidence="1">
    <location>
        <begin position="1"/>
        <end position="14"/>
    </location>
</feature>